<feature type="region of interest" description="Disordered" evidence="3">
    <location>
        <begin position="474"/>
        <end position="521"/>
    </location>
</feature>
<comment type="subcellular location">
    <subcellularLocation>
        <location evidence="1">Mitochondrion inner membrane</location>
    </subcellularLocation>
</comment>
<dbReference type="InterPro" id="IPR013328">
    <property type="entry name" value="6PGD_dom2"/>
</dbReference>
<reference evidence="5" key="1">
    <citation type="submission" date="2021-06" db="EMBL/GenBank/DDBJ databases">
        <title>Candida auris outbreak in lebanese hospital.</title>
        <authorList>
            <person name="Finianos M."/>
        </authorList>
    </citation>
    <scope>NUCLEOTIDE SEQUENCE</scope>
    <source>
        <strain evidence="5">CA7LBN</strain>
    </source>
</reference>
<feature type="compositionally biased region" description="Polar residues" evidence="3">
    <location>
        <begin position="666"/>
        <end position="682"/>
    </location>
</feature>
<proteinExistence type="predicted"/>
<evidence type="ECO:0000256" key="3">
    <source>
        <dbReference type="SAM" id="MobiDB-lite"/>
    </source>
</evidence>
<comment type="subunit">
    <text evidence="1">Component of the mitochondrial contact site and cristae organizing system (MICOS) complex.</text>
</comment>
<feature type="compositionally biased region" description="Low complexity" evidence="3">
    <location>
        <begin position="604"/>
        <end position="618"/>
    </location>
</feature>
<feature type="region of interest" description="Disordered" evidence="3">
    <location>
        <begin position="586"/>
        <end position="739"/>
    </location>
</feature>
<protein>
    <recommendedName>
        <fullName evidence="1">MICOS complex subunit</fullName>
    </recommendedName>
</protein>
<feature type="region of interest" description="Disordered" evidence="3">
    <location>
        <begin position="423"/>
        <end position="444"/>
    </location>
</feature>
<keyword evidence="1" id="KW-0999">Mitochondrion inner membrane</keyword>
<feature type="domain" description="Ketopantoate reductase C-terminal" evidence="4">
    <location>
        <begin position="216"/>
        <end position="350"/>
    </location>
</feature>
<feature type="coiled-coil region" evidence="2">
    <location>
        <begin position="542"/>
        <end position="569"/>
    </location>
</feature>
<keyword evidence="1" id="KW-0472">Membrane</keyword>
<dbReference type="GO" id="GO:0042407">
    <property type="term" value="P:cristae formation"/>
    <property type="evidence" value="ECO:0007669"/>
    <property type="project" value="InterPro"/>
</dbReference>
<dbReference type="GO" id="GO:0061617">
    <property type="term" value="C:MICOS complex"/>
    <property type="evidence" value="ECO:0007669"/>
    <property type="project" value="UniProtKB-UniRule"/>
</dbReference>
<dbReference type="AlphaFoldDB" id="A0A8F2W388"/>
<feature type="region of interest" description="Disordered" evidence="3">
    <location>
        <begin position="808"/>
        <end position="938"/>
    </location>
</feature>
<dbReference type="InterPro" id="IPR008927">
    <property type="entry name" value="6-PGluconate_DH-like_C_sf"/>
</dbReference>
<dbReference type="InterPro" id="IPR019166">
    <property type="entry name" value="MIC26/MIC27"/>
</dbReference>
<feature type="compositionally biased region" description="Low complexity" evidence="3">
    <location>
        <begin position="829"/>
        <end position="842"/>
    </location>
</feature>
<evidence type="ECO:0000256" key="2">
    <source>
        <dbReference type="SAM" id="Coils"/>
    </source>
</evidence>
<dbReference type="InterPro" id="IPR051402">
    <property type="entry name" value="KPR-Related"/>
</dbReference>
<dbReference type="PANTHER" id="PTHR21708:SF25">
    <property type="entry name" value="PROTEIN PAM1-RELATED"/>
    <property type="match status" value="1"/>
</dbReference>
<dbReference type="InterPro" id="IPR013752">
    <property type="entry name" value="KPA_reductase"/>
</dbReference>
<feature type="compositionally biased region" description="Polar residues" evidence="3">
    <location>
        <begin position="843"/>
        <end position="911"/>
    </location>
</feature>
<gene>
    <name evidence="5" type="ORF">CA7LBN_002866</name>
</gene>
<dbReference type="EMBL" id="CP076751">
    <property type="protein sequence ID" value="QWW24032.1"/>
    <property type="molecule type" value="Genomic_DNA"/>
</dbReference>
<dbReference type="Pfam" id="PF09769">
    <property type="entry name" value="ApoO"/>
    <property type="match status" value="1"/>
</dbReference>
<evidence type="ECO:0000259" key="4">
    <source>
        <dbReference type="Pfam" id="PF08546"/>
    </source>
</evidence>
<dbReference type="Pfam" id="PF08546">
    <property type="entry name" value="ApbA_C"/>
    <property type="match status" value="1"/>
</dbReference>
<evidence type="ECO:0000313" key="5">
    <source>
        <dbReference type="EMBL" id="QWW24032.1"/>
    </source>
</evidence>
<accession>A0A8F2W388</accession>
<keyword evidence="2" id="KW-0175">Coiled coil</keyword>
<dbReference type="PANTHER" id="PTHR21708">
    <property type="entry name" value="PROBABLE 2-DEHYDROPANTOATE 2-REDUCTASE"/>
    <property type="match status" value="1"/>
</dbReference>
<organism evidence="5">
    <name type="scientific">Candidozyma auris</name>
    <name type="common">Yeast</name>
    <name type="synonym">Candida auris</name>
    <dbReference type="NCBI Taxonomy" id="498019"/>
    <lineage>
        <taxon>Eukaryota</taxon>
        <taxon>Fungi</taxon>
        <taxon>Dikarya</taxon>
        <taxon>Ascomycota</taxon>
        <taxon>Saccharomycotina</taxon>
        <taxon>Pichiomycetes</taxon>
        <taxon>Metschnikowiaceae</taxon>
        <taxon>Candidozyma</taxon>
    </lineage>
</organism>
<feature type="compositionally biased region" description="Basic and acidic residues" evidence="3">
    <location>
        <begin position="492"/>
        <end position="513"/>
    </location>
</feature>
<dbReference type="SUPFAM" id="SSF48179">
    <property type="entry name" value="6-phosphogluconate dehydrogenase C-terminal domain-like"/>
    <property type="match status" value="1"/>
</dbReference>
<feature type="compositionally biased region" description="Basic and acidic residues" evidence="3">
    <location>
        <begin position="426"/>
        <end position="435"/>
    </location>
</feature>
<dbReference type="Gene3D" id="1.10.1040.10">
    <property type="entry name" value="N-(1-d-carboxylethyl)-l-norvaline Dehydrogenase, domain 2"/>
    <property type="match status" value="1"/>
</dbReference>
<comment type="function">
    <text evidence="1">Component of the MICOS complex, a large protein complex of the mitochondrial inner membrane that plays crucial roles in the maintenance of crista junctions, inner membrane architecture, and formation of contact sites to the outer membrane.</text>
</comment>
<sequence length="1148" mass="128610">MSQLLTVAGTNQLVGSNPNLLFYAWRLQNTEACNVTVVDPTIAPSSPIHFKSTVFGDVSFTPSLTANSVQHLPQSATFDYVILSVPNLQQFSDACTQIMPLLRSDALIVVESTGYVNLEPFVVSSLPKNIRDVSVCSIMNESDIKRAPGFDSNVCFHRALSSDLRIYLGVSSGATSNLVPSKESKTFARFFKMWQLAQEDSKGAISLLKSTNPREFMTYQWKQALPRLVLNPLSVIFEEPYPQDLSRQILAKPLITGLVNEVFKIIKKMDCKLVKGFENETNLIKNWSAYFPLPEEKQSNYPPYYESNTLFYDFYHQREIEVDLLLLQPILLGDDHGVKTPYLENLYSILCQLLKMNTEQGSALFLRKLDGYDAKRNELEAMTKNLKQLSMEKYEFENTYEQRSKQLQKVESQIETQNQLLSQLSSEHEARKREFSSTQQSHESRLADINAQLQDKEIELQQLLQQLEQTRSEVAAQSKASPGVPVTVQTEQPREQELKRSEPQQHEQAHHGDAVNNTPDLSDLADVAMYGAALNGETPPAQKEAQRRLSERELELQRREQALQEREQQLAAPPQIHARSMSQPLEEVQSYNNSNGSSNGGVYNGAYNAPNMNAPNMNDQARESQEGFNNDYSNGAFYDAQSYQGPPAQFYGNPQQGQYMGAPHARSSQSFPSLSKPQQQNGPYEGYVDQRPPHGLPPNGFPQSALPATLRNPQRYQQNAPPPGPNQPKHRMGSYPNLQRPYPDQMQVPPMGHQQMPQGSMIMGQMPPQQMPHGMSMGGPSGVQRKANRRSAFPQMEGGTLNIDYGGRGGMPMPGAGNAPTTKAKHRSMMPGQMMQPQQSPPLGTQSQQLGQAPPLANQQSQGQLNQAGRSSNNLQPQNHLRPPQGTSNSGSMTSANSTDSPKTSTSNVEQSIRIEVPVTESKGVPPVPDGEKKKKKKKGIFKSFYGDDEFVETKPGYKSEISKSLKEKESLHGNISFVEGMGVRTTPYLEKLVNRSKTYLEDKFSIYGAEVGTQISAARNEVKAFATKANDLIKEPDMLMEVTFPTLVSAIMVNNRAAPLRILFPITVSAAAFRIAMPKTYEASRDKVLEWEKETYPDTYKQQQDLVQSGRELWEQFRQVREQSKLDLQQHVHNARVYLTEVLKDED</sequence>
<evidence type="ECO:0000256" key="1">
    <source>
        <dbReference type="RuleBase" id="RU363021"/>
    </source>
</evidence>
<dbReference type="Gene3D" id="3.40.50.720">
    <property type="entry name" value="NAD(P)-binding Rossmann-like Domain"/>
    <property type="match status" value="1"/>
</dbReference>
<dbReference type="Proteomes" id="UP000825438">
    <property type="component" value="Chromosome III"/>
</dbReference>
<name>A0A8F2W388_CANAR</name>
<keyword evidence="1" id="KW-0496">Mitochondrion</keyword>